<sequence length="134" mass="14510">MFRTIATGCLLACAAFAAQANENAPKLNTEFQITCPGRPTMTVTEAQYGLTTIMWPGDHFQIAAGNQHSKTGNGDKVSIVLFRNGDQMVVNTSDEDVFFSYVGEQKLVPCSRSSERENSAVELQRTDASGKLAS</sequence>
<organism evidence="3 4">
    <name type="scientific">Erwinia typographi</name>
    <dbReference type="NCBI Taxonomy" id="371042"/>
    <lineage>
        <taxon>Bacteria</taxon>
        <taxon>Pseudomonadati</taxon>
        <taxon>Pseudomonadota</taxon>
        <taxon>Gammaproteobacteria</taxon>
        <taxon>Enterobacterales</taxon>
        <taxon>Erwiniaceae</taxon>
        <taxon>Erwinia</taxon>
    </lineage>
</organism>
<feature type="signal peptide" evidence="2">
    <location>
        <begin position="1"/>
        <end position="20"/>
    </location>
</feature>
<evidence type="ECO:0000313" key="3">
    <source>
        <dbReference type="EMBL" id="KGT95972.1"/>
    </source>
</evidence>
<evidence type="ECO:0008006" key="5">
    <source>
        <dbReference type="Google" id="ProtNLM"/>
    </source>
</evidence>
<reference evidence="3 4" key="1">
    <citation type="submission" date="2014-10" db="EMBL/GenBank/DDBJ databases">
        <title>Genome sequence of Erwinia typographi M043b.</title>
        <authorList>
            <person name="Chan K.-G."/>
            <person name="Tan W.-S."/>
        </authorList>
    </citation>
    <scope>NUCLEOTIDE SEQUENCE [LARGE SCALE GENOMIC DNA]</scope>
    <source>
        <strain evidence="3 4">M043b</strain>
    </source>
</reference>
<dbReference type="Proteomes" id="UP000030351">
    <property type="component" value="Unassembled WGS sequence"/>
</dbReference>
<keyword evidence="2" id="KW-0732">Signal</keyword>
<feature type="region of interest" description="Disordered" evidence="1">
    <location>
        <begin position="112"/>
        <end position="134"/>
    </location>
</feature>
<keyword evidence="4" id="KW-1185">Reference proteome</keyword>
<dbReference type="eggNOG" id="ENOG5032SIC">
    <property type="taxonomic scope" value="Bacteria"/>
</dbReference>
<protein>
    <recommendedName>
        <fullName evidence="5">C-type lysozyme inhibitor domain-containing protein</fullName>
    </recommendedName>
</protein>
<accession>A0A0A3ZA78</accession>
<name>A0A0A3ZA78_9GAMM</name>
<comment type="caution">
    <text evidence="3">The sequence shown here is derived from an EMBL/GenBank/DDBJ whole genome shotgun (WGS) entry which is preliminary data.</text>
</comment>
<evidence type="ECO:0000256" key="2">
    <source>
        <dbReference type="SAM" id="SignalP"/>
    </source>
</evidence>
<gene>
    <name evidence="3" type="ORF">NG99_00975</name>
</gene>
<dbReference type="EMBL" id="JRUQ01000005">
    <property type="protein sequence ID" value="KGT95972.1"/>
    <property type="molecule type" value="Genomic_DNA"/>
</dbReference>
<dbReference type="RefSeq" id="WP_034887455.1">
    <property type="nucleotide sequence ID" value="NZ_JRUQ01000005.1"/>
</dbReference>
<dbReference type="AlphaFoldDB" id="A0A0A3ZA78"/>
<feature type="chain" id="PRO_5002018230" description="C-type lysozyme inhibitor domain-containing protein" evidence="2">
    <location>
        <begin position="21"/>
        <end position="134"/>
    </location>
</feature>
<evidence type="ECO:0000256" key="1">
    <source>
        <dbReference type="SAM" id="MobiDB-lite"/>
    </source>
</evidence>
<proteinExistence type="predicted"/>
<evidence type="ECO:0000313" key="4">
    <source>
        <dbReference type="Proteomes" id="UP000030351"/>
    </source>
</evidence>